<dbReference type="RefSeq" id="WP_035612799.1">
    <property type="nucleotide sequence ID" value="NZ_ARYK01000001.1"/>
</dbReference>
<dbReference type="PROSITE" id="PS51186">
    <property type="entry name" value="GNAT"/>
    <property type="match status" value="1"/>
</dbReference>
<dbReference type="EMBL" id="ARYK01000001">
    <property type="protein sequence ID" value="KCZ93979.1"/>
    <property type="molecule type" value="Genomic_DNA"/>
</dbReference>
<evidence type="ECO:0000259" key="1">
    <source>
        <dbReference type="PROSITE" id="PS51186"/>
    </source>
</evidence>
<dbReference type="STRING" id="1280950.HJO_01350"/>
<name>A0A059FTJ1_9PROT</name>
<dbReference type="GO" id="GO:0016747">
    <property type="term" value="F:acyltransferase activity, transferring groups other than amino-acyl groups"/>
    <property type="evidence" value="ECO:0007669"/>
    <property type="project" value="InterPro"/>
</dbReference>
<dbReference type="OrthoDB" id="187903at2"/>
<evidence type="ECO:0000313" key="2">
    <source>
        <dbReference type="EMBL" id="KCZ93979.1"/>
    </source>
</evidence>
<dbReference type="CDD" id="cd04301">
    <property type="entry name" value="NAT_SF"/>
    <property type="match status" value="1"/>
</dbReference>
<evidence type="ECO:0000313" key="3">
    <source>
        <dbReference type="Proteomes" id="UP000025171"/>
    </source>
</evidence>
<dbReference type="AlphaFoldDB" id="A0A059FTJ1"/>
<keyword evidence="3" id="KW-1185">Reference proteome</keyword>
<gene>
    <name evidence="2" type="ORF">HJO_01350</name>
</gene>
<keyword evidence="2" id="KW-0808">Transferase</keyword>
<accession>A0A059FTJ1</accession>
<proteinExistence type="predicted"/>
<sequence length="194" mass="21602">MIVRTLTGIDLERALPALAHLRIQVLRAFPYLYAGTTTREQAYMRSFGAALDALIVVAETDHGNIVGCATGSALTRRDAAFASPLENAGYSLASTFYFGESVLLPAYRGRGLGNAFFDAREAHAVVNGYKRACFCAVERPADHPARPANYRPLDAFWTKRGYRKLPDATCQFDWPETEHGPDLPHPMNYWLRTF</sequence>
<dbReference type="Proteomes" id="UP000025171">
    <property type="component" value="Unassembled WGS sequence"/>
</dbReference>
<dbReference type="eggNOG" id="COG0454">
    <property type="taxonomic scope" value="Bacteria"/>
</dbReference>
<dbReference type="PATRIC" id="fig|1280950.3.peg.276"/>
<reference evidence="2 3" key="1">
    <citation type="journal article" date="2014" name="Antonie Van Leeuwenhoek">
        <title>Hyphomonas beringensis sp. nov. and Hyphomonas chukchiensis sp. nov., isolated from surface seawater of the Bering Sea and Chukchi Sea.</title>
        <authorList>
            <person name="Li C."/>
            <person name="Lai Q."/>
            <person name="Li G."/>
            <person name="Dong C."/>
            <person name="Wang J."/>
            <person name="Liao Y."/>
            <person name="Shao Z."/>
        </authorList>
    </citation>
    <scope>NUCLEOTIDE SEQUENCE [LARGE SCALE GENOMIC DNA]</scope>
    <source>
        <strain evidence="2 3">MHS-2</strain>
    </source>
</reference>
<dbReference type="Gene3D" id="3.40.630.30">
    <property type="match status" value="1"/>
</dbReference>
<organism evidence="2 3">
    <name type="scientific">Hyphomonas johnsonii MHS-2</name>
    <dbReference type="NCBI Taxonomy" id="1280950"/>
    <lineage>
        <taxon>Bacteria</taxon>
        <taxon>Pseudomonadati</taxon>
        <taxon>Pseudomonadota</taxon>
        <taxon>Alphaproteobacteria</taxon>
        <taxon>Hyphomonadales</taxon>
        <taxon>Hyphomonadaceae</taxon>
        <taxon>Hyphomonas</taxon>
    </lineage>
</organism>
<feature type="domain" description="N-acetyltransferase" evidence="1">
    <location>
        <begin position="1"/>
        <end position="192"/>
    </location>
</feature>
<dbReference type="InterPro" id="IPR000182">
    <property type="entry name" value="GNAT_dom"/>
</dbReference>
<dbReference type="Pfam" id="PF00583">
    <property type="entry name" value="Acetyltransf_1"/>
    <property type="match status" value="1"/>
</dbReference>
<comment type="caution">
    <text evidence="2">The sequence shown here is derived from an EMBL/GenBank/DDBJ whole genome shotgun (WGS) entry which is preliminary data.</text>
</comment>
<dbReference type="InterPro" id="IPR016181">
    <property type="entry name" value="Acyl_CoA_acyltransferase"/>
</dbReference>
<dbReference type="SUPFAM" id="SSF55729">
    <property type="entry name" value="Acyl-CoA N-acyltransferases (Nat)"/>
    <property type="match status" value="1"/>
</dbReference>
<protein>
    <submittedName>
        <fullName evidence="2">Acetyltransferase</fullName>
    </submittedName>
</protein>